<keyword evidence="12" id="KW-1185">Reference proteome</keyword>
<evidence type="ECO:0000256" key="6">
    <source>
        <dbReference type="ARBA" id="ARBA00022932"/>
    </source>
</evidence>
<dbReference type="InterPro" id="IPR004868">
    <property type="entry name" value="DNA-dir_DNA_pol_B_mt/vir"/>
</dbReference>
<dbReference type="InterPro" id="IPR012337">
    <property type="entry name" value="RNaseH-like_sf"/>
</dbReference>
<keyword evidence="5" id="KW-0235">DNA replication</keyword>
<evidence type="ECO:0000256" key="3">
    <source>
        <dbReference type="ARBA" id="ARBA00022679"/>
    </source>
</evidence>
<dbReference type="AlphaFoldDB" id="A0A7D9DP45"/>
<comment type="caution">
    <text evidence="11">The sequence shown here is derived from an EMBL/GenBank/DDBJ whole genome shotgun (WGS) entry which is preliminary data.</text>
</comment>
<evidence type="ECO:0000256" key="4">
    <source>
        <dbReference type="ARBA" id="ARBA00022695"/>
    </source>
</evidence>
<feature type="region of interest" description="Disordered" evidence="9">
    <location>
        <begin position="1"/>
        <end position="30"/>
    </location>
</feature>
<dbReference type="GO" id="GO:0003887">
    <property type="term" value="F:DNA-directed DNA polymerase activity"/>
    <property type="evidence" value="ECO:0007669"/>
    <property type="project" value="UniProtKB-KW"/>
</dbReference>
<dbReference type="PANTHER" id="PTHR33568">
    <property type="entry name" value="DNA POLYMERASE"/>
    <property type="match status" value="1"/>
</dbReference>
<dbReference type="EC" id="2.7.7.7" evidence="2"/>
<evidence type="ECO:0000256" key="2">
    <source>
        <dbReference type="ARBA" id="ARBA00012417"/>
    </source>
</evidence>
<dbReference type="GO" id="GO:0000166">
    <property type="term" value="F:nucleotide binding"/>
    <property type="evidence" value="ECO:0007669"/>
    <property type="project" value="InterPro"/>
</dbReference>
<feature type="compositionally biased region" description="Basic residues" evidence="9">
    <location>
        <begin position="1"/>
        <end position="10"/>
    </location>
</feature>
<evidence type="ECO:0000313" key="11">
    <source>
        <dbReference type="EMBL" id="CAB3987888.1"/>
    </source>
</evidence>
<evidence type="ECO:0000256" key="8">
    <source>
        <dbReference type="ARBA" id="ARBA00049244"/>
    </source>
</evidence>
<dbReference type="Gene3D" id="3.40.960.10">
    <property type="entry name" value="VSR Endonuclease"/>
    <property type="match status" value="1"/>
</dbReference>
<keyword evidence="7" id="KW-0238">DNA-binding</keyword>
<dbReference type="Pfam" id="PF03175">
    <property type="entry name" value="DNA_pol_B_2"/>
    <property type="match status" value="1"/>
</dbReference>
<keyword evidence="4" id="KW-0548">Nucleotidyltransferase</keyword>
<dbReference type="GO" id="GO:0006260">
    <property type="term" value="P:DNA replication"/>
    <property type="evidence" value="ECO:0007669"/>
    <property type="project" value="UniProtKB-KW"/>
</dbReference>
<dbReference type="Proteomes" id="UP001152795">
    <property type="component" value="Unassembled WGS sequence"/>
</dbReference>
<dbReference type="GO" id="GO:0003677">
    <property type="term" value="F:DNA binding"/>
    <property type="evidence" value="ECO:0007669"/>
    <property type="project" value="UniProtKB-KW"/>
</dbReference>
<dbReference type="PANTHER" id="PTHR33568:SF3">
    <property type="entry name" value="DNA-DIRECTED DNA POLYMERASE"/>
    <property type="match status" value="1"/>
</dbReference>
<organism evidence="11 12">
    <name type="scientific">Paramuricea clavata</name>
    <name type="common">Red gorgonian</name>
    <name type="synonym">Violescent sea-whip</name>
    <dbReference type="NCBI Taxonomy" id="317549"/>
    <lineage>
        <taxon>Eukaryota</taxon>
        <taxon>Metazoa</taxon>
        <taxon>Cnidaria</taxon>
        <taxon>Anthozoa</taxon>
        <taxon>Octocorallia</taxon>
        <taxon>Malacalcyonacea</taxon>
        <taxon>Plexauridae</taxon>
        <taxon>Paramuricea</taxon>
    </lineage>
</organism>
<comment type="catalytic activity">
    <reaction evidence="8">
        <text>DNA(n) + a 2'-deoxyribonucleoside 5'-triphosphate = DNA(n+1) + diphosphate</text>
        <dbReference type="Rhea" id="RHEA:22508"/>
        <dbReference type="Rhea" id="RHEA-COMP:17339"/>
        <dbReference type="Rhea" id="RHEA-COMP:17340"/>
        <dbReference type="ChEBI" id="CHEBI:33019"/>
        <dbReference type="ChEBI" id="CHEBI:61560"/>
        <dbReference type="ChEBI" id="CHEBI:173112"/>
        <dbReference type="EC" id="2.7.7.7"/>
    </reaction>
</comment>
<dbReference type="OrthoDB" id="5988683at2759"/>
<evidence type="ECO:0000256" key="9">
    <source>
        <dbReference type="SAM" id="MobiDB-lite"/>
    </source>
</evidence>
<evidence type="ECO:0000313" key="12">
    <source>
        <dbReference type="Proteomes" id="UP001152795"/>
    </source>
</evidence>
<evidence type="ECO:0000259" key="10">
    <source>
        <dbReference type="Pfam" id="PF03175"/>
    </source>
</evidence>
<dbReference type="EMBL" id="CACRXK020001248">
    <property type="protein sequence ID" value="CAB3987888.1"/>
    <property type="molecule type" value="Genomic_DNA"/>
</dbReference>
<sequence>MDQKKNKRKASSPSIGKVEGKTKRRKIDGKEKTVDLVRKLLDTLSDEKKREQSIRQLAKMIEGNNRKDNLRKLAGMYVERNNQKNKLSKLAGMVKNNRRTRGSYVIEDRDIRELARIVKSRSNMNIPKTVFNIDLLRTHVRFGYNEYIYNVDIGSEHLHTLPDFYNNLRTVFEYLLNCMHYYAETNTDKARFYISNAPRTAFSTAILSVSDFTTDMFFDIFERHMQSNAQEVINNGKSNAESGRGKKNEVATKHGREVRHGVFQIGKGNVTNTCLALSLLVGISHLHSGEKMSKLQRNRNTTLTELYDDDDIKKVYAESGLNVGAVRVDQLHLVYTGYLKPQGVDLVVFSKAKDDTVVYDSRLDDSGVVARITKQIIYLWLNDSHYDLILDPNVFSRCSRDHRCDISIEPVECCGYRQYVFEKNNADIVEDLMNFIMEQPKGSVWIAHNGGRFDSIFLMNELLVKRRIVPRVIMNGNKIMCIELEERNLKIIDSFLFVSMRLSMFPKALGIKDITKGFHPYLFTDLNYVGPMIGLEYFELPPKGSEERGKFDKWYEEQKNKTYVFREAIYYYCRLDVDIMRQGCIIFARLINKVTGVLPFYDSTCHTVAGLALKIYRSNYLQKNTIGQIPANGYGGVKVNQSAIALCWLREIEEELRGCDFILDSRLSTNTIYQFHGCFYHGCKKRYDADTYNAILNERFFVLRSRTVRLTTLFRQHGYKVIEKWECDYKEEREITDNYLDRIRLTDFFIYLDLNPRDALFGGRTSPAVLYYDCNRGEKKKDIL</sequence>
<proteinExistence type="inferred from homology"/>
<dbReference type="Gene3D" id="3.30.420.10">
    <property type="entry name" value="Ribonuclease H-like superfamily/Ribonuclease H"/>
    <property type="match status" value="1"/>
</dbReference>
<protein>
    <recommendedName>
        <fullName evidence="2">DNA-directed DNA polymerase</fullName>
        <ecNumber evidence="2">2.7.7.7</ecNumber>
    </recommendedName>
</protein>
<evidence type="ECO:0000256" key="7">
    <source>
        <dbReference type="ARBA" id="ARBA00023125"/>
    </source>
</evidence>
<evidence type="ECO:0000256" key="1">
    <source>
        <dbReference type="ARBA" id="ARBA00005755"/>
    </source>
</evidence>
<evidence type="ECO:0000256" key="5">
    <source>
        <dbReference type="ARBA" id="ARBA00022705"/>
    </source>
</evidence>
<accession>A0A7D9DP45</accession>
<comment type="similarity">
    <text evidence="1">Belongs to the DNA polymerase type-B family.</text>
</comment>
<feature type="domain" description="DNA-directed DNA polymerase family B mitochondria/virus" evidence="10">
    <location>
        <begin position="442"/>
        <end position="625"/>
    </location>
</feature>
<dbReference type="SUPFAM" id="SSF53098">
    <property type="entry name" value="Ribonuclease H-like"/>
    <property type="match status" value="1"/>
</dbReference>
<keyword evidence="3" id="KW-0808">Transferase</keyword>
<keyword evidence="6" id="KW-0239">DNA-directed DNA polymerase</keyword>
<name>A0A7D9DP45_PARCT</name>
<gene>
    <name evidence="11" type="ORF">PACLA_8A052783</name>
</gene>
<dbReference type="InterPro" id="IPR036397">
    <property type="entry name" value="RNaseH_sf"/>
</dbReference>
<reference evidence="11" key="1">
    <citation type="submission" date="2020-04" db="EMBL/GenBank/DDBJ databases">
        <authorList>
            <person name="Alioto T."/>
            <person name="Alioto T."/>
            <person name="Gomez Garrido J."/>
        </authorList>
    </citation>
    <scope>NUCLEOTIDE SEQUENCE</scope>
    <source>
        <strain evidence="11">A484AB</strain>
    </source>
</reference>